<dbReference type="RefSeq" id="WP_196823956.1">
    <property type="nucleotide sequence ID" value="NZ_CP046980.1"/>
</dbReference>
<protein>
    <submittedName>
        <fullName evidence="8">8-oxo-dGTP pyrophosphatase MutT (NUDIX family)</fullName>
    </submittedName>
</protein>
<keyword evidence="6" id="KW-0464">Manganese</keyword>
<dbReference type="Proteomes" id="UP000658613">
    <property type="component" value="Unassembled WGS sequence"/>
</dbReference>
<dbReference type="InterPro" id="IPR015797">
    <property type="entry name" value="NUDIX_hydrolase-like_dom_sf"/>
</dbReference>
<comment type="cofactor">
    <cofactor evidence="1">
        <name>Mn(2+)</name>
        <dbReference type="ChEBI" id="CHEBI:29035"/>
    </cofactor>
</comment>
<dbReference type="GO" id="GO:0046872">
    <property type="term" value="F:metal ion binding"/>
    <property type="evidence" value="ECO:0007669"/>
    <property type="project" value="UniProtKB-KW"/>
</dbReference>
<dbReference type="InterPro" id="IPR000086">
    <property type="entry name" value="NUDIX_hydrolase_dom"/>
</dbReference>
<evidence type="ECO:0000256" key="6">
    <source>
        <dbReference type="ARBA" id="ARBA00023211"/>
    </source>
</evidence>
<evidence type="ECO:0000256" key="3">
    <source>
        <dbReference type="ARBA" id="ARBA00022723"/>
    </source>
</evidence>
<keyword evidence="3" id="KW-0479">Metal-binding</keyword>
<keyword evidence="5" id="KW-0460">Magnesium</keyword>
<dbReference type="GO" id="GO:0016818">
    <property type="term" value="F:hydrolase activity, acting on acid anhydrides, in phosphorus-containing anhydrides"/>
    <property type="evidence" value="ECO:0007669"/>
    <property type="project" value="InterPro"/>
</dbReference>
<dbReference type="InterPro" id="IPR039121">
    <property type="entry name" value="NUDT19"/>
</dbReference>
<organism evidence="8 9">
    <name type="scientific">Corynebacterium aquatimens</name>
    <dbReference type="NCBI Taxonomy" id="1190508"/>
    <lineage>
        <taxon>Bacteria</taxon>
        <taxon>Bacillati</taxon>
        <taxon>Actinomycetota</taxon>
        <taxon>Actinomycetes</taxon>
        <taxon>Mycobacteriales</taxon>
        <taxon>Corynebacteriaceae</taxon>
        <taxon>Corynebacterium</taxon>
    </lineage>
</organism>
<dbReference type="SUPFAM" id="SSF55811">
    <property type="entry name" value="Nudix"/>
    <property type="match status" value="2"/>
</dbReference>
<dbReference type="PANTHER" id="PTHR12318">
    <property type="entry name" value="TESTOSTERONE-REGULATED PROTEIN RP2"/>
    <property type="match status" value="1"/>
</dbReference>
<evidence type="ECO:0000313" key="8">
    <source>
        <dbReference type="EMBL" id="MBG6121387.1"/>
    </source>
</evidence>
<sequence length="271" mass="30251">MKHSNEQDMMGLRGGRLAATVILVRDGAAGLEVWMQERVLTMPNYPGMTVFPGGGVDFRDFPSDKQEAAELWYGRPVEDIAMQLGVRPRQAHALTFAAVRELFEETGTLLLVDDDGKLVSDARPFHKLRRRLENHELALTEVLEETGLDVDANLVLPYGRWVGTSEKGNWFDTFSFVAVLPDGQEPDNATGEASDANWFPPNLLLDGWREGLVRFARSTLAQLYDVAQFSTAAEVVAAAHNARIEPVIGDPVKIPRYEELLRHDPVNRIGW</sequence>
<evidence type="ECO:0000256" key="2">
    <source>
        <dbReference type="ARBA" id="ARBA00001946"/>
    </source>
</evidence>
<dbReference type="PROSITE" id="PS51462">
    <property type="entry name" value="NUDIX"/>
    <property type="match status" value="1"/>
</dbReference>
<evidence type="ECO:0000259" key="7">
    <source>
        <dbReference type="PROSITE" id="PS51462"/>
    </source>
</evidence>
<dbReference type="EMBL" id="JADOUE010000001">
    <property type="protein sequence ID" value="MBG6121387.1"/>
    <property type="molecule type" value="Genomic_DNA"/>
</dbReference>
<keyword evidence="4" id="KW-0378">Hydrolase</keyword>
<comment type="cofactor">
    <cofactor evidence="2">
        <name>Mg(2+)</name>
        <dbReference type="ChEBI" id="CHEBI:18420"/>
    </cofactor>
</comment>
<accession>A0A931E035</accession>
<gene>
    <name evidence="8" type="ORF">IW254_000356</name>
</gene>
<dbReference type="AlphaFoldDB" id="A0A931E035"/>
<evidence type="ECO:0000256" key="1">
    <source>
        <dbReference type="ARBA" id="ARBA00001936"/>
    </source>
</evidence>
<comment type="caution">
    <text evidence="8">The sequence shown here is derived from an EMBL/GenBank/DDBJ whole genome shotgun (WGS) entry which is preliminary data.</text>
</comment>
<evidence type="ECO:0000256" key="5">
    <source>
        <dbReference type="ARBA" id="ARBA00022842"/>
    </source>
</evidence>
<keyword evidence="9" id="KW-1185">Reference proteome</keyword>
<proteinExistence type="predicted"/>
<feature type="domain" description="Nudix hydrolase" evidence="7">
    <location>
        <begin position="14"/>
        <end position="225"/>
    </location>
</feature>
<evidence type="ECO:0000313" key="9">
    <source>
        <dbReference type="Proteomes" id="UP000658613"/>
    </source>
</evidence>
<dbReference type="CDD" id="cd18870">
    <property type="entry name" value="NUDIX_AcylCoAdiphos_Nudt19"/>
    <property type="match status" value="1"/>
</dbReference>
<evidence type="ECO:0000256" key="4">
    <source>
        <dbReference type="ARBA" id="ARBA00022801"/>
    </source>
</evidence>
<dbReference type="PANTHER" id="PTHR12318:SF0">
    <property type="entry name" value="ACYL-COENZYME A DIPHOSPHATASE NUDT19"/>
    <property type="match status" value="1"/>
</dbReference>
<name>A0A931E035_9CORY</name>
<dbReference type="Gene3D" id="3.90.79.10">
    <property type="entry name" value="Nucleoside Triphosphate Pyrophosphohydrolase"/>
    <property type="match status" value="1"/>
</dbReference>
<reference evidence="8" key="1">
    <citation type="submission" date="2020-11" db="EMBL/GenBank/DDBJ databases">
        <title>Sequencing the genomes of 1000 actinobacteria strains.</title>
        <authorList>
            <person name="Klenk H.-P."/>
        </authorList>
    </citation>
    <scope>NUCLEOTIDE SEQUENCE</scope>
    <source>
        <strain evidence="8">DSM 45632</strain>
    </source>
</reference>